<keyword evidence="7" id="KW-0067">ATP-binding</keyword>
<keyword evidence="6 10" id="KW-0418">Kinase</keyword>
<evidence type="ECO:0000256" key="1">
    <source>
        <dbReference type="ARBA" id="ARBA00009776"/>
    </source>
</evidence>
<dbReference type="GO" id="GO:0016301">
    <property type="term" value="F:kinase activity"/>
    <property type="evidence" value="ECO:0007669"/>
    <property type="project" value="UniProtKB-KW"/>
</dbReference>
<feature type="domain" description="Thymidylate kinase-like" evidence="9">
    <location>
        <begin position="9"/>
        <end position="191"/>
    </location>
</feature>
<name>A0ABQ5KV12_9EUKA</name>
<reference evidence="10" key="1">
    <citation type="submission" date="2022-03" db="EMBL/GenBank/DDBJ databases">
        <title>Draft genome sequence of Aduncisulcus paluster, a free-living microaerophilic Fornicata.</title>
        <authorList>
            <person name="Yuyama I."/>
            <person name="Kume K."/>
            <person name="Tamura T."/>
            <person name="Inagaki Y."/>
            <person name="Hashimoto T."/>
        </authorList>
    </citation>
    <scope>NUCLEOTIDE SEQUENCE</scope>
    <source>
        <strain evidence="10">NY0171</strain>
    </source>
</reference>
<keyword evidence="3" id="KW-0808">Transferase</keyword>
<evidence type="ECO:0000256" key="7">
    <source>
        <dbReference type="ARBA" id="ARBA00022840"/>
    </source>
</evidence>
<comment type="similarity">
    <text evidence="1">Belongs to the thymidylate kinase family.</text>
</comment>
<keyword evidence="4" id="KW-0545">Nucleotide biosynthesis</keyword>
<feature type="region of interest" description="Disordered" evidence="8">
    <location>
        <begin position="220"/>
        <end position="243"/>
    </location>
</feature>
<dbReference type="EMBL" id="BQXS01011182">
    <property type="protein sequence ID" value="GKT36281.1"/>
    <property type="molecule type" value="Genomic_DNA"/>
</dbReference>
<organism evidence="10 11">
    <name type="scientific">Aduncisulcus paluster</name>
    <dbReference type="NCBI Taxonomy" id="2918883"/>
    <lineage>
        <taxon>Eukaryota</taxon>
        <taxon>Metamonada</taxon>
        <taxon>Carpediemonas-like organisms</taxon>
        <taxon>Aduncisulcus</taxon>
    </lineage>
</organism>
<protein>
    <recommendedName>
        <fullName evidence="2">dTMP kinase</fullName>
        <ecNumber evidence="2">2.7.4.9</ecNumber>
    </recommendedName>
</protein>
<dbReference type="Pfam" id="PF02223">
    <property type="entry name" value="Thymidylate_kin"/>
    <property type="match status" value="1"/>
</dbReference>
<evidence type="ECO:0000256" key="2">
    <source>
        <dbReference type="ARBA" id="ARBA00012980"/>
    </source>
</evidence>
<dbReference type="CDD" id="cd01672">
    <property type="entry name" value="TMPK"/>
    <property type="match status" value="1"/>
</dbReference>
<evidence type="ECO:0000256" key="3">
    <source>
        <dbReference type="ARBA" id="ARBA00022679"/>
    </source>
</evidence>
<evidence type="ECO:0000256" key="5">
    <source>
        <dbReference type="ARBA" id="ARBA00022741"/>
    </source>
</evidence>
<evidence type="ECO:0000313" key="11">
    <source>
        <dbReference type="Proteomes" id="UP001057375"/>
    </source>
</evidence>
<dbReference type="InterPro" id="IPR027417">
    <property type="entry name" value="P-loop_NTPase"/>
</dbReference>
<keyword evidence="5" id="KW-0547">Nucleotide-binding</keyword>
<evidence type="ECO:0000256" key="4">
    <source>
        <dbReference type="ARBA" id="ARBA00022727"/>
    </source>
</evidence>
<dbReference type="InterPro" id="IPR018094">
    <property type="entry name" value="Thymidylate_kinase"/>
</dbReference>
<evidence type="ECO:0000256" key="6">
    <source>
        <dbReference type="ARBA" id="ARBA00022777"/>
    </source>
</evidence>
<dbReference type="PANTHER" id="PTHR10344:SF1">
    <property type="entry name" value="THYMIDYLATE KINASE"/>
    <property type="match status" value="1"/>
</dbReference>
<dbReference type="NCBIfam" id="TIGR00041">
    <property type="entry name" value="DTMP_kinase"/>
    <property type="match status" value="1"/>
</dbReference>
<dbReference type="PANTHER" id="PTHR10344">
    <property type="entry name" value="THYMIDYLATE KINASE"/>
    <property type="match status" value="1"/>
</dbReference>
<comment type="caution">
    <text evidence="10">The sequence shown here is derived from an EMBL/GenBank/DDBJ whole genome shotgun (WGS) entry which is preliminary data.</text>
</comment>
<dbReference type="Proteomes" id="UP001057375">
    <property type="component" value="Unassembled WGS sequence"/>
</dbReference>
<dbReference type="Gene3D" id="3.40.50.300">
    <property type="entry name" value="P-loop containing nucleotide triphosphate hydrolases"/>
    <property type="match status" value="1"/>
</dbReference>
<sequence length="264" mass="30264">MKRGLFIVLEGLDRSGKSSVLSAIKRWLEDHKYSAEDIHFPNRKTPIGKKIDAYLKGSLKLSDEEITSLYSQNRWEVASQIEESLRAGKCFVSVRYAFSGAAYSSAKYDPVFVEHWMREDAGLPAPDLTLYLRLSASEASSRPGFGDEVYERAWFQKRVEECFGSVRAVCEKNGGLWRDIIASGSKEEVKENVFSTLDDLKESMTKIQSQPIKYLWSHSSSQEEAKSEWADIVSQKRKKRSEQGIVENSAWEYEKEKKTYDEKK</sequence>
<proteinExistence type="inferred from homology"/>
<gene>
    <name evidence="10" type="ORF">ADUPG1_009277</name>
</gene>
<dbReference type="EC" id="2.7.4.9" evidence="2"/>
<accession>A0ABQ5KV12</accession>
<keyword evidence="11" id="KW-1185">Reference proteome</keyword>
<dbReference type="SUPFAM" id="SSF52540">
    <property type="entry name" value="P-loop containing nucleoside triphosphate hydrolases"/>
    <property type="match status" value="1"/>
</dbReference>
<evidence type="ECO:0000313" key="10">
    <source>
        <dbReference type="EMBL" id="GKT36281.1"/>
    </source>
</evidence>
<dbReference type="InterPro" id="IPR039430">
    <property type="entry name" value="Thymidylate_kin-like_dom"/>
</dbReference>
<evidence type="ECO:0000256" key="8">
    <source>
        <dbReference type="SAM" id="MobiDB-lite"/>
    </source>
</evidence>
<evidence type="ECO:0000259" key="9">
    <source>
        <dbReference type="Pfam" id="PF02223"/>
    </source>
</evidence>